<reference evidence="7" key="1">
    <citation type="submission" date="2022-01" db="EMBL/GenBank/DDBJ databases">
        <authorList>
            <person name="Braso-Vives M."/>
        </authorList>
    </citation>
    <scope>NUCLEOTIDE SEQUENCE</scope>
</reference>
<dbReference type="GO" id="GO:0008270">
    <property type="term" value="F:zinc ion binding"/>
    <property type="evidence" value="ECO:0007669"/>
    <property type="project" value="UniProtKB-KW"/>
</dbReference>
<name>A0A8K0EN63_BRALA</name>
<dbReference type="GO" id="GO:0045944">
    <property type="term" value="P:positive regulation of transcription by RNA polymerase II"/>
    <property type="evidence" value="ECO:0007669"/>
    <property type="project" value="TreeGrafter"/>
</dbReference>
<dbReference type="InterPro" id="IPR047134">
    <property type="entry name" value="RNF4"/>
</dbReference>
<keyword evidence="3" id="KW-0862">Zinc</keyword>
<dbReference type="Pfam" id="PF13639">
    <property type="entry name" value="zf-RING_2"/>
    <property type="match status" value="1"/>
</dbReference>
<evidence type="ECO:0000256" key="5">
    <source>
        <dbReference type="SAM" id="MobiDB-lite"/>
    </source>
</evidence>
<dbReference type="InterPro" id="IPR017907">
    <property type="entry name" value="Znf_RING_CS"/>
</dbReference>
<proteinExistence type="predicted"/>
<evidence type="ECO:0000256" key="2">
    <source>
        <dbReference type="ARBA" id="ARBA00022771"/>
    </source>
</evidence>
<dbReference type="PANTHER" id="PTHR23041:SF78">
    <property type="entry name" value="E3 UBIQUITIN-PROTEIN LIGASE RNF4"/>
    <property type="match status" value="1"/>
</dbReference>
<keyword evidence="2 4" id="KW-0863">Zinc-finger</keyword>
<evidence type="ECO:0000256" key="4">
    <source>
        <dbReference type="PROSITE-ProRule" id="PRU00175"/>
    </source>
</evidence>
<evidence type="ECO:0000259" key="6">
    <source>
        <dbReference type="PROSITE" id="PS50089"/>
    </source>
</evidence>
<dbReference type="AlphaFoldDB" id="A0A8K0EN63"/>
<evidence type="ECO:0000256" key="1">
    <source>
        <dbReference type="ARBA" id="ARBA00022723"/>
    </source>
</evidence>
<dbReference type="InterPro" id="IPR013083">
    <property type="entry name" value="Znf_RING/FYVE/PHD"/>
</dbReference>
<dbReference type="Proteomes" id="UP000838412">
    <property type="component" value="Chromosome 3"/>
</dbReference>
<keyword evidence="1" id="KW-0479">Metal-binding</keyword>
<dbReference type="InterPro" id="IPR001841">
    <property type="entry name" value="Znf_RING"/>
</dbReference>
<dbReference type="PROSITE" id="PS00518">
    <property type="entry name" value="ZF_RING_1"/>
    <property type="match status" value="1"/>
</dbReference>
<evidence type="ECO:0000313" key="8">
    <source>
        <dbReference type="Proteomes" id="UP000838412"/>
    </source>
</evidence>
<protein>
    <submittedName>
        <fullName evidence="7">RNF4 protein</fullName>
    </submittedName>
</protein>
<dbReference type="SUPFAM" id="SSF57850">
    <property type="entry name" value="RING/U-box"/>
    <property type="match status" value="1"/>
</dbReference>
<evidence type="ECO:0000313" key="7">
    <source>
        <dbReference type="EMBL" id="CAH1258109.1"/>
    </source>
</evidence>
<dbReference type="EMBL" id="OV696688">
    <property type="protein sequence ID" value="CAH1258109.1"/>
    <property type="molecule type" value="Genomic_DNA"/>
</dbReference>
<dbReference type="SMART" id="SM00184">
    <property type="entry name" value="RING"/>
    <property type="match status" value="1"/>
</dbReference>
<dbReference type="PROSITE" id="PS50089">
    <property type="entry name" value="ZF_RING_2"/>
    <property type="match status" value="1"/>
</dbReference>
<feature type="domain" description="RING-type" evidence="6">
    <location>
        <begin position="151"/>
        <end position="196"/>
    </location>
</feature>
<dbReference type="OrthoDB" id="6105938at2759"/>
<gene>
    <name evidence="7" type="primary">RNF4</name>
    <name evidence="7" type="ORF">BLAG_LOCUS15796</name>
</gene>
<sequence>MSLRRRSLRLLSGLREERRRMPRPRTRGVARGVGSQQEPINVEDAPAIVDLTSDHHDADDDVVVCHVDDEVVDLTRPHHAQPNNSMLPVYLNGRQHPEQPHLDTEVLVSDDEVTIESERLPGPRLLDLFRDEAPGPSTSATGSSPPKTISCPVCLDEEKQIRVTGRRLMSTVCGHVFCETCLKEALQTQKKCPNCRKKLTVRQIHPIFI</sequence>
<organism evidence="7 8">
    <name type="scientific">Branchiostoma lanceolatum</name>
    <name type="common">Common lancelet</name>
    <name type="synonym">Amphioxus lanceolatum</name>
    <dbReference type="NCBI Taxonomy" id="7740"/>
    <lineage>
        <taxon>Eukaryota</taxon>
        <taxon>Metazoa</taxon>
        <taxon>Chordata</taxon>
        <taxon>Cephalochordata</taxon>
        <taxon>Leptocardii</taxon>
        <taxon>Amphioxiformes</taxon>
        <taxon>Branchiostomatidae</taxon>
        <taxon>Branchiostoma</taxon>
    </lineage>
</organism>
<accession>A0A8K0EN63</accession>
<dbReference type="Gene3D" id="3.30.40.10">
    <property type="entry name" value="Zinc/RING finger domain, C3HC4 (zinc finger)"/>
    <property type="match status" value="1"/>
</dbReference>
<evidence type="ECO:0000256" key="3">
    <source>
        <dbReference type="ARBA" id="ARBA00022833"/>
    </source>
</evidence>
<feature type="region of interest" description="Disordered" evidence="5">
    <location>
        <begin position="14"/>
        <end position="36"/>
    </location>
</feature>
<dbReference type="PANTHER" id="PTHR23041">
    <property type="entry name" value="RING FINGER DOMAIN-CONTAINING"/>
    <property type="match status" value="1"/>
</dbReference>
<keyword evidence="8" id="KW-1185">Reference proteome</keyword>